<dbReference type="EMBL" id="JDSS02000019">
    <property type="protein sequence ID" value="KFB68875.1"/>
    <property type="molecule type" value="Genomic_DNA"/>
</dbReference>
<dbReference type="RefSeq" id="WP_034924701.1">
    <property type="nucleotide sequence ID" value="NZ_JDSS02000019.1"/>
</dbReference>
<gene>
    <name evidence="2" type="ORF">CAPSK01_001730</name>
</gene>
<evidence type="ECO:0000313" key="2">
    <source>
        <dbReference type="EMBL" id="KFB68875.1"/>
    </source>
</evidence>
<accession>A0A084Y2D1</accession>
<dbReference type="Pfam" id="PF19263">
    <property type="entry name" value="DUF5906"/>
    <property type="match status" value="1"/>
</dbReference>
<name>A0A084Y2D1_9PROT</name>
<dbReference type="Proteomes" id="UP000019812">
    <property type="component" value="Unassembled WGS sequence"/>
</dbReference>
<comment type="caution">
    <text evidence="2">The sequence shown here is derived from an EMBL/GenBank/DDBJ whole genome shotgun (WGS) entry which is preliminary data.</text>
</comment>
<feature type="domain" description="NrS-1 polymerase-like helicase" evidence="1">
    <location>
        <begin position="618"/>
        <end position="728"/>
    </location>
</feature>
<dbReference type="InterPro" id="IPR045455">
    <property type="entry name" value="NrS-1_pol-like_helicase"/>
</dbReference>
<dbReference type="STRING" id="1457154.CAPSK01_001730"/>
<evidence type="ECO:0000259" key="1">
    <source>
        <dbReference type="Pfam" id="PF19263"/>
    </source>
</evidence>
<proteinExistence type="predicted"/>
<evidence type="ECO:0000313" key="3">
    <source>
        <dbReference type="Proteomes" id="UP000019812"/>
    </source>
</evidence>
<protein>
    <recommendedName>
        <fullName evidence="1">NrS-1 polymerase-like helicase domain-containing protein</fullName>
    </recommendedName>
</protein>
<dbReference type="AlphaFoldDB" id="A0A084Y2D1"/>
<organism evidence="2 3">
    <name type="scientific">Candidatus Accumulibacter vicinus</name>
    <dbReference type="NCBI Taxonomy" id="2954382"/>
    <lineage>
        <taxon>Bacteria</taxon>
        <taxon>Pseudomonadati</taxon>
        <taxon>Pseudomonadota</taxon>
        <taxon>Betaproteobacteria</taxon>
        <taxon>Candidatus Accumulibacter</taxon>
    </lineage>
</organism>
<sequence length="896" mass="98944">MSALPEPAPVTGGDTLTVLKSIGPKLTKSFDGDTVIPYGLAKTFSVESVPVKDIDGLSMRLKYLAPKPLRCIIRGAFKGDAAAQTLAPPTRPGQYQRVGELFDETPHHWWCADHDDFEPMLWDPVTHPEEAIRELIESEYPPEFHTASYHWQLSASAGRKPGVLKVHLWWWLETAYTGPQIEAWVRATKVKVDIVTLRKIQVHYTAHPIFLNGTPDPMAGRRCGLHRGEIAAVPLIIPQDVLDASDQRTHAGGDLDLTDPTTKPGVIGAFCKAYPISRVIAEILPDLFAYAAGSDRRVTWFGGNGAAEGCYVTDDDWYLGNSHNTSPHGDRLQNAWDVVRLYKFGHLDEEGDADDPMIAVHELASHRAMVAWVEGLPEIKGTVATTAQTACTQHLAAIEAAVEVSVLRSTVAPAIQAAKDLEPLDRELLAQALKSRLIALTHSPVGIDIARDMVAPVRNADAPGEDHVPEWAKPWVFRTDKDHFFNLDTGESVSITGFNMVHDREMHRFMDRDGNIPAASQYCKLFWNVRTVAGVGYMPGATPVFEMLGTLWANSYSDKDIPAVPPVLTDAEGAAVAIVQAHLQKMLPDDRERELLIAWLAHNTRHPGVKIRWAPFLSSAPGGGKTFFLDLLGMVMGSGNVAPLDAGVLCKSDFTGWALGAAVRCIEEVKLHGENAHDITNKLKQFHTNNVIDVHQKGRDPFRAINKTNYLLLSNFDDGIPLEKGERRYFVLQSAIGIDETQAMSEDGYFKRLFTAVQTFPGAIRKWLLECPMHPDFDPDGHAPMTGAKAHLIELSKNFVVVAAEEIIEEGGVAGVSKHVLSSNCLIAEISERTKKTISGPNVHALLKNLGYHFVGRVKWRKKPHRFWVSVAAKDFTQEQMRQTLDNAMANNDFLD</sequence>
<reference evidence="2 3" key="1">
    <citation type="submission" date="2014-07" db="EMBL/GenBank/DDBJ databases">
        <title>Expanding our view of genomic diversity in Candidatus Accumulibacter clades.</title>
        <authorList>
            <person name="Skennerton C.T."/>
            <person name="Barr J.J."/>
            <person name="Slater F.R."/>
            <person name="Bond P.L."/>
            <person name="Tyson G.W."/>
        </authorList>
    </citation>
    <scope>NUCLEOTIDE SEQUENCE [LARGE SCALE GENOMIC DNA]</scope>
    <source>
        <strain evidence="3">SK-01</strain>
    </source>
</reference>